<evidence type="ECO:0000259" key="2">
    <source>
        <dbReference type="Pfam" id="PF12945"/>
    </source>
</evidence>
<dbReference type="Pfam" id="PF07238">
    <property type="entry name" value="PilZ"/>
    <property type="match status" value="1"/>
</dbReference>
<dbReference type="Proteomes" id="UP001623660">
    <property type="component" value="Unassembled WGS sequence"/>
</dbReference>
<sequence length="223" mass="25466">MKCNIEFVVNKRIEIDDGGEIYKSNIQDVSKDYIGISVPTCRHKYMSLRQGDRVEGVYYEGKNIYKFHTVVIGRKIEQILIIVLKKPEKVELFQRRNFVRVPVILDILCALLPAEKSPNNLDNQIEVFKACSVDMSGGGMKIVVEGSLKDKLKPGNKIVITIPVGNDRLDVKGKLIRVDENKDTGKLICGVSFIELDKMSREKIIRSLFQIMREHMKKGAKWN</sequence>
<comment type="caution">
    <text evidence="3">The sequence shown here is derived from an EMBL/GenBank/DDBJ whole genome shotgun (WGS) entry which is preliminary data.</text>
</comment>
<keyword evidence="4" id="KW-1185">Reference proteome</keyword>
<dbReference type="InterPro" id="IPR009875">
    <property type="entry name" value="PilZ_domain"/>
</dbReference>
<evidence type="ECO:0000259" key="1">
    <source>
        <dbReference type="Pfam" id="PF07238"/>
    </source>
</evidence>
<reference evidence="3 4" key="1">
    <citation type="submission" date="2024-11" db="EMBL/GenBank/DDBJ databases">
        <authorList>
            <person name="Heng Y.C."/>
            <person name="Lim A.C.H."/>
            <person name="Lee J.K.Y."/>
            <person name="Kittelmann S."/>
        </authorList>
    </citation>
    <scope>NUCLEOTIDE SEQUENCE [LARGE SCALE GENOMIC DNA]</scope>
    <source>
        <strain evidence="3 4">WILCCON 0269</strain>
    </source>
</reference>
<evidence type="ECO:0000313" key="4">
    <source>
        <dbReference type="Proteomes" id="UP001623660"/>
    </source>
</evidence>
<dbReference type="RefSeq" id="WP_406791629.1">
    <property type="nucleotide sequence ID" value="NZ_JBJHZX010000009.1"/>
</dbReference>
<evidence type="ECO:0000313" key="3">
    <source>
        <dbReference type="EMBL" id="MFL0195508.1"/>
    </source>
</evidence>
<name>A0ABW8SI88_9CLOT</name>
<feature type="domain" description="Type III secretion system flagellar brake protein YcgR PilZN" evidence="2">
    <location>
        <begin position="13"/>
        <end position="87"/>
    </location>
</feature>
<dbReference type="Pfam" id="PF12945">
    <property type="entry name" value="PilZNR"/>
    <property type="match status" value="1"/>
</dbReference>
<keyword evidence="3" id="KW-0969">Cilium</keyword>
<gene>
    <name evidence="3" type="ORF">ACJDU8_08005</name>
</gene>
<keyword evidence="3" id="KW-0966">Cell projection</keyword>
<protein>
    <submittedName>
        <fullName evidence="3">Flagellar brake protein</fullName>
    </submittedName>
</protein>
<dbReference type="EMBL" id="JBJHZX010000009">
    <property type="protein sequence ID" value="MFL0195508.1"/>
    <property type="molecule type" value="Genomic_DNA"/>
</dbReference>
<proteinExistence type="predicted"/>
<keyword evidence="3" id="KW-0282">Flagellum</keyword>
<organism evidence="3 4">
    <name type="scientific">Candidatus Clostridium eludens</name>
    <dbReference type="NCBI Taxonomy" id="3381663"/>
    <lineage>
        <taxon>Bacteria</taxon>
        <taxon>Bacillati</taxon>
        <taxon>Bacillota</taxon>
        <taxon>Clostridia</taxon>
        <taxon>Eubacteriales</taxon>
        <taxon>Clostridiaceae</taxon>
        <taxon>Clostridium</taxon>
    </lineage>
</organism>
<accession>A0ABW8SI88</accession>
<dbReference type="Gene3D" id="2.40.10.220">
    <property type="entry name" value="predicted glycosyltransferase like domains"/>
    <property type="match status" value="1"/>
</dbReference>
<feature type="domain" description="PilZ" evidence="1">
    <location>
        <begin position="94"/>
        <end position="210"/>
    </location>
</feature>
<dbReference type="InterPro" id="IPR009926">
    <property type="entry name" value="T3SS_YcgR_PilZN"/>
</dbReference>